<evidence type="ECO:0000313" key="2">
    <source>
        <dbReference type="Proteomes" id="UP001259420"/>
    </source>
</evidence>
<comment type="caution">
    <text evidence="1">The sequence shown here is derived from an EMBL/GenBank/DDBJ whole genome shotgun (WGS) entry which is preliminary data.</text>
</comment>
<proteinExistence type="predicted"/>
<accession>A0ACC6JR65</accession>
<keyword evidence="2" id="KW-1185">Reference proteome</keyword>
<dbReference type="EMBL" id="JAVDSD010000009">
    <property type="protein sequence ID" value="MDR6609021.1"/>
    <property type="molecule type" value="Genomic_DNA"/>
</dbReference>
<sequence>MSISTTILLSHWEKGSGDAERLCADLLRIDAFEDVDPQHPLGGPDGGKDILCSKDGNTFVAAVHFPRNPITFAATTAKCASDLEASLKHNRNGFIFLTNQELTVSERSTLEKMAAGKRKRCLIYHRERLRVMLDSPAGYGLRLRHLGTAMSNEEQAAFFATSSQSFTDALNVQTRAIDSLARRIDRFGQQGLTFIRNTAAVVANAVRGEHTAVGAMLEAAAATSFKRALEDPKDAVSTHLSAPLLRYVHRLIQAIDPAVAGKFRETQVWLVDPTGKPTPGVESPSWDKVTALVKELLEDWNRDYAGLLENVDMVIPSIARFFHRLVWIHPFIDGNGRVARAILALQARELLGLLEDPVLDHGAEYYLALREADEGKFERFEALIKTAVKHAGYVQQSKSDA</sequence>
<reference evidence="1" key="1">
    <citation type="submission" date="2023-07" db="EMBL/GenBank/DDBJ databases">
        <title>Sorghum-associated microbial communities from plants grown in Nebraska, USA.</title>
        <authorList>
            <person name="Schachtman D."/>
        </authorList>
    </citation>
    <scope>NUCLEOTIDE SEQUENCE</scope>
    <source>
        <strain evidence="1">BE46</strain>
    </source>
</reference>
<gene>
    <name evidence="1" type="ORF">J2X87_004118</name>
</gene>
<dbReference type="Proteomes" id="UP001259420">
    <property type="component" value="Unassembled WGS sequence"/>
</dbReference>
<organism evidence="1 2">
    <name type="scientific">Pseudomonas synxantha</name>
    <dbReference type="NCBI Taxonomy" id="47883"/>
    <lineage>
        <taxon>Bacteria</taxon>
        <taxon>Pseudomonadati</taxon>
        <taxon>Pseudomonadota</taxon>
        <taxon>Gammaproteobacteria</taxon>
        <taxon>Pseudomonadales</taxon>
        <taxon>Pseudomonadaceae</taxon>
        <taxon>Pseudomonas</taxon>
    </lineage>
</organism>
<name>A0ACC6JR65_9PSED</name>
<evidence type="ECO:0000313" key="1">
    <source>
        <dbReference type="EMBL" id="MDR6609021.1"/>
    </source>
</evidence>
<protein>
    <submittedName>
        <fullName evidence="1">Fido (Protein-threonine AMPylation protein)</fullName>
    </submittedName>
</protein>